<dbReference type="Pfam" id="PF13602">
    <property type="entry name" value="ADH_zinc_N_2"/>
    <property type="match status" value="1"/>
</dbReference>
<evidence type="ECO:0000256" key="1">
    <source>
        <dbReference type="ARBA" id="ARBA00022857"/>
    </source>
</evidence>
<dbReference type="GO" id="GO:0016491">
    <property type="term" value="F:oxidoreductase activity"/>
    <property type="evidence" value="ECO:0007669"/>
    <property type="project" value="UniProtKB-KW"/>
</dbReference>
<gene>
    <name evidence="3" type="ORF">V1633_17285</name>
</gene>
<proteinExistence type="predicted"/>
<dbReference type="Pfam" id="PF08240">
    <property type="entry name" value="ADH_N"/>
    <property type="match status" value="1"/>
</dbReference>
<keyword evidence="4" id="KW-1185">Reference proteome</keyword>
<dbReference type="InterPro" id="IPR051603">
    <property type="entry name" value="Zinc-ADH_QOR/CCCR"/>
</dbReference>
<organism evidence="3 4">
    <name type="scientific">Plantactinospora sonchi</name>
    <dbReference type="NCBI Taxonomy" id="1544735"/>
    <lineage>
        <taxon>Bacteria</taxon>
        <taxon>Bacillati</taxon>
        <taxon>Actinomycetota</taxon>
        <taxon>Actinomycetes</taxon>
        <taxon>Micromonosporales</taxon>
        <taxon>Micromonosporaceae</taxon>
        <taxon>Plantactinospora</taxon>
    </lineage>
</organism>
<dbReference type="RefSeq" id="WP_331215369.1">
    <property type="nucleotide sequence ID" value="NZ_JAZGQK010000013.1"/>
</dbReference>
<dbReference type="PANTHER" id="PTHR44154:SF1">
    <property type="entry name" value="QUINONE OXIDOREDUCTASE"/>
    <property type="match status" value="1"/>
</dbReference>
<evidence type="ECO:0000313" key="4">
    <source>
        <dbReference type="Proteomes" id="UP001332243"/>
    </source>
</evidence>
<dbReference type="Gene3D" id="3.90.180.10">
    <property type="entry name" value="Medium-chain alcohol dehydrogenases, catalytic domain"/>
    <property type="match status" value="1"/>
</dbReference>
<evidence type="ECO:0000313" key="3">
    <source>
        <dbReference type="EMBL" id="MEE6260245.1"/>
    </source>
</evidence>
<accession>A0ABU7RUS2</accession>
<dbReference type="InterPro" id="IPR013154">
    <property type="entry name" value="ADH-like_N"/>
</dbReference>
<dbReference type="InterPro" id="IPR036291">
    <property type="entry name" value="NAD(P)-bd_dom_sf"/>
</dbReference>
<dbReference type="Proteomes" id="UP001332243">
    <property type="component" value="Unassembled WGS sequence"/>
</dbReference>
<dbReference type="PANTHER" id="PTHR44154">
    <property type="entry name" value="QUINONE OXIDOREDUCTASE"/>
    <property type="match status" value="1"/>
</dbReference>
<dbReference type="SMART" id="SM00829">
    <property type="entry name" value="PKS_ER"/>
    <property type="match status" value="1"/>
</dbReference>
<protein>
    <submittedName>
        <fullName evidence="3">NADP-dependent oxidoreductase</fullName>
        <ecNumber evidence="3">1.-.-.-</ecNumber>
    </submittedName>
</protein>
<dbReference type="EC" id="1.-.-.-" evidence="3"/>
<keyword evidence="1" id="KW-0521">NADP</keyword>
<dbReference type="InterPro" id="IPR011032">
    <property type="entry name" value="GroES-like_sf"/>
</dbReference>
<comment type="caution">
    <text evidence="3">The sequence shown here is derived from an EMBL/GenBank/DDBJ whole genome shotgun (WGS) entry which is preliminary data.</text>
</comment>
<dbReference type="EMBL" id="JAZGQK010000013">
    <property type="protein sequence ID" value="MEE6260245.1"/>
    <property type="molecule type" value="Genomic_DNA"/>
</dbReference>
<reference evidence="3 4" key="1">
    <citation type="submission" date="2024-01" db="EMBL/GenBank/DDBJ databases">
        <title>Genome insights into Plantactinospora sonchi sp. nov.</title>
        <authorList>
            <person name="Wang L."/>
        </authorList>
    </citation>
    <scope>NUCLEOTIDE SEQUENCE [LARGE SCALE GENOMIC DNA]</scope>
    <source>
        <strain evidence="3 4">NEAU-QY2</strain>
    </source>
</reference>
<keyword evidence="3" id="KW-0560">Oxidoreductase</keyword>
<name>A0ABU7RUS2_9ACTN</name>
<evidence type="ECO:0000259" key="2">
    <source>
        <dbReference type="SMART" id="SM00829"/>
    </source>
</evidence>
<sequence>MRAVMAESYGAMPEVREMPEPSPIGGDVKIEVQASSLNGYDAKLVDGFLGGDIEHQFPVVLGRDFAGIITEVGPGVAGFMPGEKVFGVVSKPRLGDGSFSEYVVVPENTGLAPLPAGVDYRSAGVLGLAGVAALASVDAVGPGHGEMVLISGATGGVGHYAVQLAAARGASVIATAEPGPQADLMFELGAAHTVDHRGDLAAQVRRLAPAGVDCVVHLAGDPNLLADLLVPGGRFSSSLGVGPEQLGGRDLSVTPIEAVPDRIVLEHLATEVAAGRLRPSIARTYLLDEVPQAFADFNSSGTVGKIAVAVS</sequence>
<dbReference type="SUPFAM" id="SSF50129">
    <property type="entry name" value="GroES-like"/>
    <property type="match status" value="1"/>
</dbReference>
<dbReference type="Gene3D" id="3.40.50.720">
    <property type="entry name" value="NAD(P)-binding Rossmann-like Domain"/>
    <property type="match status" value="1"/>
</dbReference>
<dbReference type="CDD" id="cd05289">
    <property type="entry name" value="MDR_like_2"/>
    <property type="match status" value="1"/>
</dbReference>
<feature type="domain" description="Enoyl reductase (ER)" evidence="2">
    <location>
        <begin position="10"/>
        <end position="308"/>
    </location>
</feature>
<dbReference type="InterPro" id="IPR020843">
    <property type="entry name" value="ER"/>
</dbReference>
<dbReference type="SUPFAM" id="SSF51735">
    <property type="entry name" value="NAD(P)-binding Rossmann-fold domains"/>
    <property type="match status" value="1"/>
</dbReference>